<sequence length="400" mass="45888">MVFMQGTARLFNVLRLDVLRSHPKCMAFPKYLFRCLSNKRELKVYNIDVKDYIAKLQSEYLELLKVDSYMSNPRCIELQPVINIITKRDELIANIVDLKELAASPDKDLAALAKEEETELETKLYHLEETLIDALLPEDREDSFDTIILEVQAGVGGQEAMLFAQEMFDMYCSFISLKGWKYDIVDYMGTDLGGIRRGSILVNGSKAYKFFKHEGGVHRVQRIPSTEKSSRIHTSTVSVTALPQPNEIDIQIDPKDLKIETKRSTGAGGQHVNTTDSAVRIVHLPTNIMVECQVDRSQIKNRKLALTKLRALLYQRELEEQLAQQESTKKSQVSSNNRNEKIRTYNFNQDRITDHRLSGVHFHNIKMFMETGADLEELNEQLDRQARISSLLEIVNKFSK</sequence>
<dbReference type="SMART" id="SM00937">
    <property type="entry name" value="PCRF"/>
    <property type="match status" value="1"/>
</dbReference>
<protein>
    <recommendedName>
        <fullName evidence="5">Prokaryotic-type class I peptide chain release factors domain-containing protein</fullName>
    </recommendedName>
</protein>
<reference evidence="6 8" key="1">
    <citation type="journal article" date="2013" name="Genome Biol.">
        <title>Draft genome of the mountain pine beetle, Dendroctonus ponderosae Hopkins, a major forest pest.</title>
        <authorList>
            <person name="Keeling C.I."/>
            <person name="Yuen M.M."/>
            <person name="Liao N.Y."/>
            <person name="Docking T.R."/>
            <person name="Chan S.K."/>
            <person name="Taylor G.A."/>
            <person name="Palmquist D.L."/>
            <person name="Jackman S.D."/>
            <person name="Nguyen A."/>
            <person name="Li M."/>
            <person name="Henderson H."/>
            <person name="Janes J.K."/>
            <person name="Zhao Y."/>
            <person name="Pandoh P."/>
            <person name="Moore R."/>
            <person name="Sperling F.A."/>
            <person name="Huber D.P."/>
            <person name="Birol I."/>
            <person name="Jones S.J."/>
            <person name="Bohlmann J."/>
        </authorList>
    </citation>
    <scope>NUCLEOTIDE SEQUENCE</scope>
</reference>
<dbReference type="OrthoDB" id="2019491at2759"/>
<evidence type="ECO:0000259" key="5">
    <source>
        <dbReference type="PROSITE" id="PS00745"/>
    </source>
</evidence>
<evidence type="ECO:0000313" key="8">
    <source>
        <dbReference type="Proteomes" id="UP000019118"/>
    </source>
</evidence>
<dbReference type="PANTHER" id="PTHR43804:SF7">
    <property type="entry name" value="LD18447P"/>
    <property type="match status" value="1"/>
</dbReference>
<dbReference type="Gene3D" id="3.30.160.20">
    <property type="match status" value="1"/>
</dbReference>
<proteinExistence type="inferred from homology"/>
<gene>
    <name evidence="7" type="primary">109543660</name>
    <name evidence="6" type="ORF">YQE_11372</name>
</gene>
<feature type="non-terminal residue" evidence="6">
    <location>
        <position position="1"/>
    </location>
</feature>
<dbReference type="AlphaFoldDB" id="N6T309"/>
<dbReference type="InterPro" id="IPR005139">
    <property type="entry name" value="PCRF"/>
</dbReference>
<evidence type="ECO:0000313" key="7">
    <source>
        <dbReference type="EnsemblMetazoa" id="XP_019769039.1"/>
    </source>
</evidence>
<dbReference type="InterPro" id="IPR045853">
    <property type="entry name" value="Pep_chain_release_fac_I_sf"/>
</dbReference>
<dbReference type="Pfam" id="PF00472">
    <property type="entry name" value="RF-1"/>
    <property type="match status" value="1"/>
</dbReference>
<dbReference type="HOGENOM" id="CLU_036856_0_3_1"/>
<dbReference type="InterPro" id="IPR000352">
    <property type="entry name" value="Pep_chain_release_fac_I"/>
</dbReference>
<dbReference type="Proteomes" id="UP000019118">
    <property type="component" value="Unassembled WGS sequence"/>
</dbReference>
<dbReference type="Gene3D" id="6.10.140.1950">
    <property type="match status" value="1"/>
</dbReference>
<accession>N6T309</accession>
<dbReference type="PROSITE" id="PS00745">
    <property type="entry name" value="RF_PROK_I"/>
    <property type="match status" value="1"/>
</dbReference>
<dbReference type="SUPFAM" id="SSF75620">
    <property type="entry name" value="Release factor"/>
    <property type="match status" value="1"/>
</dbReference>
<evidence type="ECO:0000256" key="1">
    <source>
        <dbReference type="ARBA" id="ARBA00010835"/>
    </source>
</evidence>
<dbReference type="EnsemblMetazoa" id="XM_019913480.1">
    <property type="protein sequence ID" value="XP_019769039.1"/>
    <property type="gene ID" value="LOC109543660"/>
</dbReference>
<name>N6T309_DENPD</name>
<keyword evidence="2" id="KW-0488">Methylation</keyword>
<dbReference type="GO" id="GO:0003747">
    <property type="term" value="F:translation release factor activity"/>
    <property type="evidence" value="ECO:0007669"/>
    <property type="project" value="InterPro"/>
</dbReference>
<dbReference type="Pfam" id="PF03462">
    <property type="entry name" value="PCRF"/>
    <property type="match status" value="1"/>
</dbReference>
<dbReference type="InterPro" id="IPR050057">
    <property type="entry name" value="Prokaryotic/Mito_RF"/>
</dbReference>
<dbReference type="GO" id="GO:0005737">
    <property type="term" value="C:cytoplasm"/>
    <property type="evidence" value="ECO:0007669"/>
    <property type="project" value="UniProtKB-ARBA"/>
</dbReference>
<keyword evidence="3" id="KW-0648">Protein biosynthesis</keyword>
<evidence type="ECO:0000256" key="4">
    <source>
        <dbReference type="SAM" id="MobiDB-lite"/>
    </source>
</evidence>
<reference evidence="7" key="2">
    <citation type="submission" date="2024-08" db="UniProtKB">
        <authorList>
            <consortium name="EnsemblMetazoa"/>
        </authorList>
    </citation>
    <scope>IDENTIFICATION</scope>
</reference>
<evidence type="ECO:0000256" key="2">
    <source>
        <dbReference type="ARBA" id="ARBA00022481"/>
    </source>
</evidence>
<dbReference type="KEGG" id="dpa:109543660"/>
<dbReference type="OMA" id="RTKAWAV"/>
<feature type="domain" description="Prokaryotic-type class I peptide chain release factors" evidence="5">
    <location>
        <begin position="263"/>
        <end position="279"/>
    </location>
</feature>
<dbReference type="Gene3D" id="3.30.70.1660">
    <property type="match status" value="2"/>
</dbReference>
<comment type="similarity">
    <text evidence="1">Belongs to the prokaryotic/mitochondrial release factor family.</text>
</comment>
<dbReference type="PANTHER" id="PTHR43804">
    <property type="entry name" value="LD18447P"/>
    <property type="match status" value="1"/>
</dbReference>
<feature type="region of interest" description="Disordered" evidence="4">
    <location>
        <begin position="323"/>
        <end position="342"/>
    </location>
</feature>
<dbReference type="FunFam" id="3.30.160.20:FF:000004">
    <property type="entry name" value="Peptide chain release factor 1"/>
    <property type="match status" value="1"/>
</dbReference>
<dbReference type="EMBL" id="KB741248">
    <property type="protein sequence ID" value="ENN71938.1"/>
    <property type="molecule type" value="Genomic_DNA"/>
</dbReference>
<keyword evidence="8" id="KW-1185">Reference proteome</keyword>
<evidence type="ECO:0000256" key="3">
    <source>
        <dbReference type="ARBA" id="ARBA00022917"/>
    </source>
</evidence>
<organism evidence="6">
    <name type="scientific">Dendroctonus ponderosae</name>
    <name type="common">Mountain pine beetle</name>
    <dbReference type="NCBI Taxonomy" id="77166"/>
    <lineage>
        <taxon>Eukaryota</taxon>
        <taxon>Metazoa</taxon>
        <taxon>Ecdysozoa</taxon>
        <taxon>Arthropoda</taxon>
        <taxon>Hexapoda</taxon>
        <taxon>Insecta</taxon>
        <taxon>Pterygota</taxon>
        <taxon>Neoptera</taxon>
        <taxon>Endopterygota</taxon>
        <taxon>Coleoptera</taxon>
        <taxon>Polyphaga</taxon>
        <taxon>Cucujiformia</taxon>
        <taxon>Curculionidae</taxon>
        <taxon>Scolytinae</taxon>
        <taxon>Dendroctonus</taxon>
    </lineage>
</organism>
<evidence type="ECO:0000313" key="6">
    <source>
        <dbReference type="EMBL" id="ENN71938.1"/>
    </source>
</evidence>